<gene>
    <name evidence="2" type="ORF">B8V81_4139</name>
</gene>
<dbReference type="EMBL" id="NFEZ01000004">
    <property type="protein sequence ID" value="PLT45708.1"/>
    <property type="molecule type" value="Genomic_DNA"/>
</dbReference>
<keyword evidence="3" id="KW-1185">Reference proteome</keyword>
<accession>A0A2N5N5T6</accession>
<feature type="region of interest" description="Disordered" evidence="1">
    <location>
        <begin position="1"/>
        <end position="25"/>
    </location>
</feature>
<sequence>MLAQGGQQPAASRQAELPLSGCPSAADCRSKKLALSLAAVRTGRKGTLFSLDAREGETREAAWQAAFREKKATPKKWRRGF</sequence>
<evidence type="ECO:0000256" key="1">
    <source>
        <dbReference type="SAM" id="MobiDB-lite"/>
    </source>
</evidence>
<evidence type="ECO:0000313" key="3">
    <source>
        <dbReference type="Proteomes" id="UP000234789"/>
    </source>
</evidence>
<organism evidence="2 3">
    <name type="scientific">Paenibacillus pasadenensis</name>
    <dbReference type="NCBI Taxonomy" id="217090"/>
    <lineage>
        <taxon>Bacteria</taxon>
        <taxon>Bacillati</taxon>
        <taxon>Bacillota</taxon>
        <taxon>Bacilli</taxon>
        <taxon>Bacillales</taxon>
        <taxon>Paenibacillaceae</taxon>
        <taxon>Paenibacillus</taxon>
    </lineage>
</organism>
<dbReference type="Proteomes" id="UP000234789">
    <property type="component" value="Unassembled WGS sequence"/>
</dbReference>
<proteinExistence type="predicted"/>
<reference evidence="2 3" key="1">
    <citation type="submission" date="2017-05" db="EMBL/GenBank/DDBJ databases">
        <title>Functional genome analysis of Paenibacillus pasadenensis strain R16: insights on endophytic life style and antifungal activity.</title>
        <authorList>
            <person name="Passera A."/>
            <person name="Marcolungo L."/>
            <person name="Casati P."/>
            <person name="Brasca M."/>
            <person name="Quaglino F."/>
            <person name="Delledonne M."/>
        </authorList>
    </citation>
    <scope>NUCLEOTIDE SEQUENCE [LARGE SCALE GENOMIC DNA]</scope>
    <source>
        <strain evidence="2 3">R16</strain>
    </source>
</reference>
<feature type="compositionally biased region" description="Polar residues" evidence="1">
    <location>
        <begin position="1"/>
        <end position="11"/>
    </location>
</feature>
<name>A0A2N5N5T6_9BACL</name>
<comment type="caution">
    <text evidence="2">The sequence shown here is derived from an EMBL/GenBank/DDBJ whole genome shotgun (WGS) entry which is preliminary data.</text>
</comment>
<dbReference type="AlphaFoldDB" id="A0A2N5N5T6"/>
<evidence type="ECO:0000313" key="2">
    <source>
        <dbReference type="EMBL" id="PLT45708.1"/>
    </source>
</evidence>
<protein>
    <submittedName>
        <fullName evidence="2">Uncharacterized protein</fullName>
    </submittedName>
</protein>